<keyword evidence="5" id="KW-0742">SOS response</keyword>
<dbReference type="RefSeq" id="WP_009627215.1">
    <property type="nucleotide sequence ID" value="NZ_VBTY01000081.1"/>
</dbReference>
<comment type="caution">
    <text evidence="7">The sequence shown here is derived from an EMBL/GenBank/DDBJ whole genome shotgun (WGS) entry which is preliminary data.</text>
</comment>
<dbReference type="AlphaFoldDB" id="A0A9X4RLL3"/>
<keyword evidence="2" id="KW-0227">DNA damage</keyword>
<dbReference type="SUPFAM" id="SSF100879">
    <property type="entry name" value="Lesion bypass DNA polymerase (Y-family), little finger domain"/>
    <property type="match status" value="1"/>
</dbReference>
<dbReference type="EMBL" id="VBTY01000081">
    <property type="protein sequence ID" value="MDG3495104.1"/>
    <property type="molecule type" value="Genomic_DNA"/>
</dbReference>
<dbReference type="InterPro" id="IPR050116">
    <property type="entry name" value="DNA_polymerase-Y"/>
</dbReference>
<protein>
    <submittedName>
        <fullName evidence="7">Y-family DNA polymerase</fullName>
    </submittedName>
</protein>
<dbReference type="Pfam" id="PF00817">
    <property type="entry name" value="IMS"/>
    <property type="match status" value="1"/>
</dbReference>
<dbReference type="InterPro" id="IPR025188">
    <property type="entry name" value="DUF4113"/>
</dbReference>
<evidence type="ECO:0000313" key="8">
    <source>
        <dbReference type="Proteomes" id="UP001152872"/>
    </source>
</evidence>
<dbReference type="GO" id="GO:0042276">
    <property type="term" value="P:error-prone translesion synthesis"/>
    <property type="evidence" value="ECO:0007669"/>
    <property type="project" value="TreeGrafter"/>
</dbReference>
<dbReference type="InterPro" id="IPR001126">
    <property type="entry name" value="UmuC"/>
</dbReference>
<dbReference type="Gene3D" id="3.40.1170.60">
    <property type="match status" value="1"/>
</dbReference>
<evidence type="ECO:0000313" key="7">
    <source>
        <dbReference type="EMBL" id="MDG3495104.1"/>
    </source>
</evidence>
<reference evidence="7" key="1">
    <citation type="submission" date="2019-05" db="EMBL/GenBank/DDBJ databases">
        <title>Whole genome sequencing of Pseudanabaena catenata USMAC16.</title>
        <authorList>
            <person name="Khan Z."/>
            <person name="Omar W.M."/>
            <person name="Convey P."/>
            <person name="Merican F."/>
            <person name="Najimudin N."/>
        </authorList>
    </citation>
    <scope>NUCLEOTIDE SEQUENCE</scope>
    <source>
        <strain evidence="7">USMAC16</strain>
    </source>
</reference>
<proteinExistence type="inferred from homology"/>
<dbReference type="GO" id="GO:0005829">
    <property type="term" value="C:cytosol"/>
    <property type="evidence" value="ECO:0007669"/>
    <property type="project" value="TreeGrafter"/>
</dbReference>
<keyword evidence="8" id="KW-1185">Reference proteome</keyword>
<feature type="domain" description="UmuC" evidence="6">
    <location>
        <begin position="14"/>
        <end position="198"/>
    </location>
</feature>
<sequence>MSSTVLDRKATKRFALVDCNNFYVSCERLFNPSLIGKPVVVVSNNDGCVIARSQEVKDLGLNMGVPVFRIYDLIKRHNIQVYSSNYALYGDLSGRVMSTLAYFAPNVEIYSIDEAFMDLSEFRCRDLTAYGDEIRKQVMRWVGIPVSIGIAPTKTLAKLANRIAKQNGSGVFEFHDAAISSMDELLSQVDVSDIWGIGSKYSNWLKERGIITALQLRDADRYMLQSKMGIVGVKLQMELCGESCLAMESIANPKQGTCVSRSFPKSIHKLAELKEAIAYFTHRAAEKLRRQQQSASAITVFLQTSPFRENFYANSATAELVISTNSTHELSHVSTHLLEGIYRQGQNFKKAGVMMTGLVPERQVQGNLFDPHNDEAKKRSRNLMSVMDRINEIYGRDTLRFAATGVLQVWKTKSEQRSPRYTTCWRDLLEVS</sequence>
<dbReference type="PANTHER" id="PTHR11076:SF34">
    <property type="entry name" value="PROTEIN UMUC"/>
    <property type="match status" value="1"/>
</dbReference>
<dbReference type="InterPro" id="IPR017961">
    <property type="entry name" value="DNA_pol_Y-fam_little_finger"/>
</dbReference>
<dbReference type="Gene3D" id="1.10.150.20">
    <property type="entry name" value="5' to 3' exonuclease, C-terminal subdomain"/>
    <property type="match status" value="1"/>
</dbReference>
<dbReference type="SUPFAM" id="SSF56672">
    <property type="entry name" value="DNA/RNA polymerases"/>
    <property type="match status" value="1"/>
</dbReference>
<dbReference type="Gene3D" id="3.30.1490.100">
    <property type="entry name" value="DNA polymerase, Y-family, little finger domain"/>
    <property type="match status" value="1"/>
</dbReference>
<dbReference type="Proteomes" id="UP001152872">
    <property type="component" value="Unassembled WGS sequence"/>
</dbReference>
<dbReference type="Pfam" id="PF13438">
    <property type="entry name" value="DUF4113"/>
    <property type="match status" value="1"/>
</dbReference>
<keyword evidence="4" id="KW-0234">DNA repair</keyword>
<evidence type="ECO:0000256" key="5">
    <source>
        <dbReference type="ARBA" id="ARBA00023236"/>
    </source>
</evidence>
<dbReference type="PANTHER" id="PTHR11076">
    <property type="entry name" value="DNA REPAIR POLYMERASE UMUC / TRANSFERASE FAMILY MEMBER"/>
    <property type="match status" value="1"/>
</dbReference>
<evidence type="ECO:0000256" key="1">
    <source>
        <dbReference type="ARBA" id="ARBA00010945"/>
    </source>
</evidence>
<dbReference type="GO" id="GO:0003684">
    <property type="term" value="F:damaged DNA binding"/>
    <property type="evidence" value="ECO:0007669"/>
    <property type="project" value="InterPro"/>
</dbReference>
<evidence type="ECO:0000256" key="3">
    <source>
        <dbReference type="ARBA" id="ARBA00023199"/>
    </source>
</evidence>
<dbReference type="InterPro" id="IPR043502">
    <property type="entry name" value="DNA/RNA_pol_sf"/>
</dbReference>
<comment type="similarity">
    <text evidence="1">Belongs to the DNA polymerase type-Y family.</text>
</comment>
<dbReference type="CDD" id="cd01700">
    <property type="entry name" value="PolY_Pol_V_umuC"/>
    <property type="match status" value="1"/>
</dbReference>
<dbReference type="GO" id="GO:0003887">
    <property type="term" value="F:DNA-directed DNA polymerase activity"/>
    <property type="evidence" value="ECO:0007669"/>
    <property type="project" value="TreeGrafter"/>
</dbReference>
<dbReference type="PROSITE" id="PS50173">
    <property type="entry name" value="UMUC"/>
    <property type="match status" value="1"/>
</dbReference>
<gene>
    <name evidence="7" type="ORF">FEV09_11095</name>
</gene>
<keyword evidence="3" id="KW-0741">SOS mutagenesis</keyword>
<evidence type="ECO:0000259" key="6">
    <source>
        <dbReference type="PROSITE" id="PS50173"/>
    </source>
</evidence>
<name>A0A9X4RLL3_9CYAN</name>
<evidence type="ECO:0000256" key="2">
    <source>
        <dbReference type="ARBA" id="ARBA00022763"/>
    </source>
</evidence>
<dbReference type="Gene3D" id="3.30.70.270">
    <property type="match status" value="1"/>
</dbReference>
<accession>A0A9X4RLL3</accession>
<dbReference type="GO" id="GO:0006281">
    <property type="term" value="P:DNA repair"/>
    <property type="evidence" value="ECO:0007669"/>
    <property type="project" value="UniProtKB-KW"/>
</dbReference>
<dbReference type="InterPro" id="IPR036775">
    <property type="entry name" value="DNA_pol_Y-fam_lit_finger_sf"/>
</dbReference>
<organism evidence="7 8">
    <name type="scientific">Pseudanabaena catenata USMAC16</name>
    <dbReference type="NCBI Taxonomy" id="1855837"/>
    <lineage>
        <taxon>Bacteria</taxon>
        <taxon>Bacillati</taxon>
        <taxon>Cyanobacteriota</taxon>
        <taxon>Cyanophyceae</taxon>
        <taxon>Pseudanabaenales</taxon>
        <taxon>Pseudanabaenaceae</taxon>
        <taxon>Pseudanabaena</taxon>
    </lineage>
</organism>
<dbReference type="InterPro" id="IPR043128">
    <property type="entry name" value="Rev_trsase/Diguanyl_cyclase"/>
</dbReference>
<dbReference type="GO" id="GO:0009432">
    <property type="term" value="P:SOS response"/>
    <property type="evidence" value="ECO:0007669"/>
    <property type="project" value="UniProtKB-KW"/>
</dbReference>
<evidence type="ECO:0000256" key="4">
    <source>
        <dbReference type="ARBA" id="ARBA00023204"/>
    </source>
</evidence>
<dbReference type="Pfam" id="PF11799">
    <property type="entry name" value="IMS_C"/>
    <property type="match status" value="1"/>
</dbReference>